<proteinExistence type="inferred from homology"/>
<dbReference type="Pfam" id="PF02875">
    <property type="entry name" value="Mur_ligase_C"/>
    <property type="match status" value="1"/>
</dbReference>
<accession>A0A4R1N1J2</accession>
<dbReference type="GO" id="GO:0005737">
    <property type="term" value="C:cytoplasm"/>
    <property type="evidence" value="ECO:0007669"/>
    <property type="project" value="UniProtKB-SubCell"/>
</dbReference>
<dbReference type="SUPFAM" id="SSF53623">
    <property type="entry name" value="MurD-like peptide ligases, catalytic domain"/>
    <property type="match status" value="1"/>
</dbReference>
<protein>
    <recommendedName>
        <fullName evidence="10 11">UDP-N-acetylmuramoyl-tripeptide--D-alanyl-D-alanine ligase</fullName>
        <ecNumber evidence="10 11">6.3.2.10</ecNumber>
    </recommendedName>
    <alternativeName>
        <fullName evidence="10">D-alanyl-D-alanine-adding enzyme</fullName>
    </alternativeName>
</protein>
<dbReference type="Pfam" id="PF01225">
    <property type="entry name" value="Mur_ligase"/>
    <property type="match status" value="1"/>
</dbReference>
<dbReference type="HAMAP" id="MF_02019">
    <property type="entry name" value="MurF"/>
    <property type="match status" value="1"/>
</dbReference>
<dbReference type="InterPro" id="IPR004101">
    <property type="entry name" value="Mur_ligase_C"/>
</dbReference>
<dbReference type="GO" id="GO:0005524">
    <property type="term" value="F:ATP binding"/>
    <property type="evidence" value="ECO:0007669"/>
    <property type="project" value="UniProtKB-UniRule"/>
</dbReference>
<keyword evidence="2 10" id="KW-0436">Ligase</keyword>
<dbReference type="PANTHER" id="PTHR43024">
    <property type="entry name" value="UDP-N-ACETYLMURAMOYL-TRIPEPTIDE--D-ALANYL-D-ALANINE LIGASE"/>
    <property type="match status" value="1"/>
</dbReference>
<evidence type="ECO:0000256" key="8">
    <source>
        <dbReference type="ARBA" id="ARBA00023306"/>
    </source>
</evidence>
<dbReference type="InterPro" id="IPR036615">
    <property type="entry name" value="Mur_ligase_C_dom_sf"/>
</dbReference>
<evidence type="ECO:0000256" key="4">
    <source>
        <dbReference type="ARBA" id="ARBA00022741"/>
    </source>
</evidence>
<evidence type="ECO:0000259" key="12">
    <source>
        <dbReference type="Pfam" id="PF01225"/>
    </source>
</evidence>
<dbReference type="GO" id="GO:0047480">
    <property type="term" value="F:UDP-N-acetylmuramoyl-tripeptide-D-alanyl-D-alanine ligase activity"/>
    <property type="evidence" value="ECO:0007669"/>
    <property type="project" value="UniProtKB-UniRule"/>
</dbReference>
<evidence type="ECO:0000256" key="1">
    <source>
        <dbReference type="ARBA" id="ARBA00022490"/>
    </source>
</evidence>
<dbReference type="Gene3D" id="3.40.1390.10">
    <property type="entry name" value="MurE/MurF, N-terminal domain"/>
    <property type="match status" value="1"/>
</dbReference>
<reference evidence="15 16" key="1">
    <citation type="submission" date="2019-03" db="EMBL/GenBank/DDBJ databases">
        <title>Genomic Encyclopedia of Type Strains, Phase IV (KMG-IV): sequencing the most valuable type-strain genomes for metagenomic binning, comparative biology and taxonomic classification.</title>
        <authorList>
            <person name="Goeker M."/>
        </authorList>
    </citation>
    <scope>NUCLEOTIDE SEQUENCE [LARGE SCALE GENOMIC DNA]</scope>
    <source>
        <strain evidence="15 16">DSM 24176</strain>
    </source>
</reference>
<dbReference type="InterPro" id="IPR035911">
    <property type="entry name" value="MurE/MurF_N"/>
</dbReference>
<evidence type="ECO:0000256" key="10">
    <source>
        <dbReference type="HAMAP-Rule" id="MF_02019"/>
    </source>
</evidence>
<evidence type="ECO:0000313" key="15">
    <source>
        <dbReference type="EMBL" id="TCK97864.1"/>
    </source>
</evidence>
<dbReference type="GO" id="GO:0009252">
    <property type="term" value="P:peptidoglycan biosynthetic process"/>
    <property type="evidence" value="ECO:0007669"/>
    <property type="project" value="UniProtKB-UniRule"/>
</dbReference>
<gene>
    <name evidence="10" type="primary">murF</name>
    <name evidence="15" type="ORF">EDC19_0266</name>
</gene>
<evidence type="ECO:0000256" key="6">
    <source>
        <dbReference type="ARBA" id="ARBA00022960"/>
    </source>
</evidence>
<evidence type="ECO:0000256" key="3">
    <source>
        <dbReference type="ARBA" id="ARBA00022618"/>
    </source>
</evidence>
<dbReference type="PANTHER" id="PTHR43024:SF1">
    <property type="entry name" value="UDP-N-ACETYLMURAMOYL-TRIPEPTIDE--D-ALANYL-D-ALANINE LIGASE"/>
    <property type="match status" value="1"/>
</dbReference>
<keyword evidence="16" id="KW-1185">Reference proteome</keyword>
<feature type="binding site" evidence="10">
    <location>
        <begin position="113"/>
        <end position="119"/>
    </location>
    <ligand>
        <name>ATP</name>
        <dbReference type="ChEBI" id="CHEBI:30616"/>
    </ligand>
</feature>
<dbReference type="Gene3D" id="3.40.1190.10">
    <property type="entry name" value="Mur-like, catalytic domain"/>
    <property type="match status" value="1"/>
</dbReference>
<organism evidence="15 16">
    <name type="scientific">Natranaerovirga hydrolytica</name>
    <dbReference type="NCBI Taxonomy" id="680378"/>
    <lineage>
        <taxon>Bacteria</taxon>
        <taxon>Bacillati</taxon>
        <taxon>Bacillota</taxon>
        <taxon>Clostridia</taxon>
        <taxon>Lachnospirales</taxon>
        <taxon>Natranaerovirgaceae</taxon>
        <taxon>Natranaerovirga</taxon>
    </lineage>
</organism>
<evidence type="ECO:0000256" key="11">
    <source>
        <dbReference type="RuleBase" id="RU004136"/>
    </source>
</evidence>
<dbReference type="Proteomes" id="UP000294545">
    <property type="component" value="Unassembled WGS sequence"/>
</dbReference>
<comment type="similarity">
    <text evidence="10">Belongs to the MurCDEF family. MurF subfamily.</text>
</comment>
<keyword evidence="1 10" id="KW-0963">Cytoplasm</keyword>
<comment type="function">
    <text evidence="10 11">Involved in cell wall formation. Catalyzes the final step in the synthesis of UDP-N-acetylmuramoyl-pentapeptide, the precursor of murein.</text>
</comment>
<dbReference type="InterPro" id="IPR000713">
    <property type="entry name" value="Mur_ligase_N"/>
</dbReference>
<feature type="domain" description="Mur ligase central" evidence="14">
    <location>
        <begin position="111"/>
        <end position="297"/>
    </location>
</feature>
<dbReference type="UniPathway" id="UPA00219"/>
<dbReference type="GO" id="GO:0051301">
    <property type="term" value="P:cell division"/>
    <property type="evidence" value="ECO:0007669"/>
    <property type="project" value="UniProtKB-KW"/>
</dbReference>
<evidence type="ECO:0000313" key="16">
    <source>
        <dbReference type="Proteomes" id="UP000294545"/>
    </source>
</evidence>
<feature type="domain" description="Mur ligase N-terminal catalytic" evidence="12">
    <location>
        <begin position="28"/>
        <end position="99"/>
    </location>
</feature>
<evidence type="ECO:0000256" key="7">
    <source>
        <dbReference type="ARBA" id="ARBA00022984"/>
    </source>
</evidence>
<dbReference type="OrthoDB" id="9801978at2"/>
<dbReference type="InterPro" id="IPR013221">
    <property type="entry name" value="Mur_ligase_cen"/>
</dbReference>
<keyword evidence="4 10" id="KW-0547">Nucleotide-binding</keyword>
<dbReference type="RefSeq" id="WP_132279356.1">
    <property type="nucleotide sequence ID" value="NZ_SMGQ01000011.1"/>
</dbReference>
<name>A0A4R1N1J2_9FIRM</name>
<dbReference type="InterPro" id="IPR036565">
    <property type="entry name" value="Mur-like_cat_sf"/>
</dbReference>
<comment type="subcellular location">
    <subcellularLocation>
        <location evidence="10 11">Cytoplasm</location>
    </subcellularLocation>
</comment>
<evidence type="ECO:0000256" key="9">
    <source>
        <dbReference type="ARBA" id="ARBA00023316"/>
    </source>
</evidence>
<dbReference type="AlphaFoldDB" id="A0A4R1N1J2"/>
<evidence type="ECO:0000259" key="13">
    <source>
        <dbReference type="Pfam" id="PF02875"/>
    </source>
</evidence>
<feature type="domain" description="Mur ligase C-terminal" evidence="13">
    <location>
        <begin position="320"/>
        <end position="445"/>
    </location>
</feature>
<sequence length="460" mass="51739">MFNINIRNLSKILNGKMIRPHLITKKNVSGIAIDSRSIKTDQLFIPIIGERFNGHDYIEEAYEKGIAITLTEDEAKVPKRYPAILVEDTKNALVTLAKYYRKTFDIDCIGITGSVGKTSCKEMIYSVLNTKYNTHKTKGNYNNDIGLPLTLLEMDQQTEIAIIEMGMNHFNEIDLLSSIALPNYAVITNIGLSHIENLGSKEGILKAKSEIINHLSKDGYILLNGDDEYLRELENQVTQKVLFFGFEANNDYYVKAYKDLGFDGIEAVIQTPNDCYTISVHALGKHILYHVLVGIIMGEQKGLTKEAIKKGIGAYKNEKMRLDVIKANNDITIINDSYNASVDSMKAAIDVLDDSNNSGRKVAILGDIFEMGDYAKSGHELIGDYMIGKSIDVLICVGDFSKWIYEKAKNHFKGKIYYYCKKEELLKDIPTIINKKDIVLVKASRGMKLEDTIEKIKEVS</sequence>
<dbReference type="EC" id="6.3.2.10" evidence="10 11"/>
<comment type="catalytic activity">
    <reaction evidence="10 11">
        <text>D-alanyl-D-alanine + UDP-N-acetyl-alpha-D-muramoyl-L-alanyl-gamma-D-glutamyl-meso-2,6-diaminopimelate + ATP = UDP-N-acetyl-alpha-D-muramoyl-L-alanyl-gamma-D-glutamyl-meso-2,6-diaminopimeloyl-D-alanyl-D-alanine + ADP + phosphate + H(+)</text>
        <dbReference type="Rhea" id="RHEA:28374"/>
        <dbReference type="ChEBI" id="CHEBI:15378"/>
        <dbReference type="ChEBI" id="CHEBI:30616"/>
        <dbReference type="ChEBI" id="CHEBI:43474"/>
        <dbReference type="ChEBI" id="CHEBI:57822"/>
        <dbReference type="ChEBI" id="CHEBI:61386"/>
        <dbReference type="ChEBI" id="CHEBI:83905"/>
        <dbReference type="ChEBI" id="CHEBI:456216"/>
        <dbReference type="EC" id="6.3.2.10"/>
    </reaction>
</comment>
<dbReference type="GO" id="GO:0008360">
    <property type="term" value="P:regulation of cell shape"/>
    <property type="evidence" value="ECO:0007669"/>
    <property type="project" value="UniProtKB-KW"/>
</dbReference>
<dbReference type="GO" id="GO:0071555">
    <property type="term" value="P:cell wall organization"/>
    <property type="evidence" value="ECO:0007669"/>
    <property type="project" value="UniProtKB-KW"/>
</dbReference>
<dbReference type="Gene3D" id="3.90.190.20">
    <property type="entry name" value="Mur ligase, C-terminal domain"/>
    <property type="match status" value="1"/>
</dbReference>
<dbReference type="Pfam" id="PF08245">
    <property type="entry name" value="Mur_ligase_M"/>
    <property type="match status" value="1"/>
</dbReference>
<keyword evidence="6 10" id="KW-0133">Cell shape</keyword>
<evidence type="ECO:0000259" key="14">
    <source>
        <dbReference type="Pfam" id="PF08245"/>
    </source>
</evidence>
<comment type="pathway">
    <text evidence="10 11">Cell wall biogenesis; peptidoglycan biosynthesis.</text>
</comment>
<comment type="caution">
    <text evidence="15">The sequence shown here is derived from an EMBL/GenBank/DDBJ whole genome shotgun (WGS) entry which is preliminary data.</text>
</comment>
<dbReference type="SUPFAM" id="SSF53244">
    <property type="entry name" value="MurD-like peptide ligases, peptide-binding domain"/>
    <property type="match status" value="1"/>
</dbReference>
<keyword evidence="8 10" id="KW-0131">Cell cycle</keyword>
<dbReference type="InterPro" id="IPR005863">
    <property type="entry name" value="UDP-N-AcMur_synth"/>
</dbReference>
<keyword evidence="9 10" id="KW-0961">Cell wall biogenesis/degradation</keyword>
<dbReference type="InterPro" id="IPR051046">
    <property type="entry name" value="MurCDEF_CellWall_CoF430Synth"/>
</dbReference>
<dbReference type="GO" id="GO:0008766">
    <property type="term" value="F:UDP-N-acetylmuramoylalanyl-D-glutamyl-2,6-diaminopimelate-D-alanyl-D-alanine ligase activity"/>
    <property type="evidence" value="ECO:0007669"/>
    <property type="project" value="RHEA"/>
</dbReference>
<dbReference type="NCBIfam" id="TIGR01143">
    <property type="entry name" value="murF"/>
    <property type="match status" value="1"/>
</dbReference>
<keyword evidence="3 10" id="KW-0132">Cell division</keyword>
<dbReference type="EMBL" id="SMGQ01000011">
    <property type="protein sequence ID" value="TCK97864.1"/>
    <property type="molecule type" value="Genomic_DNA"/>
</dbReference>
<dbReference type="SUPFAM" id="SSF63418">
    <property type="entry name" value="MurE/MurF N-terminal domain"/>
    <property type="match status" value="1"/>
</dbReference>
<keyword evidence="5 10" id="KW-0067">ATP-binding</keyword>
<evidence type="ECO:0000256" key="5">
    <source>
        <dbReference type="ARBA" id="ARBA00022840"/>
    </source>
</evidence>
<evidence type="ECO:0000256" key="2">
    <source>
        <dbReference type="ARBA" id="ARBA00022598"/>
    </source>
</evidence>
<keyword evidence="7 10" id="KW-0573">Peptidoglycan synthesis</keyword>